<comment type="caution">
    <text evidence="1">The sequence shown here is derived from an EMBL/GenBank/DDBJ whole genome shotgun (WGS) entry which is preliminary data.</text>
</comment>
<dbReference type="AlphaFoldDB" id="A0A9D4LA48"/>
<gene>
    <name evidence="1" type="ORF">DPMN_095854</name>
</gene>
<organism evidence="1 2">
    <name type="scientific">Dreissena polymorpha</name>
    <name type="common">Zebra mussel</name>
    <name type="synonym">Mytilus polymorpha</name>
    <dbReference type="NCBI Taxonomy" id="45954"/>
    <lineage>
        <taxon>Eukaryota</taxon>
        <taxon>Metazoa</taxon>
        <taxon>Spiralia</taxon>
        <taxon>Lophotrochozoa</taxon>
        <taxon>Mollusca</taxon>
        <taxon>Bivalvia</taxon>
        <taxon>Autobranchia</taxon>
        <taxon>Heteroconchia</taxon>
        <taxon>Euheterodonta</taxon>
        <taxon>Imparidentia</taxon>
        <taxon>Neoheterodontei</taxon>
        <taxon>Myida</taxon>
        <taxon>Dreissenoidea</taxon>
        <taxon>Dreissenidae</taxon>
        <taxon>Dreissena</taxon>
    </lineage>
</organism>
<name>A0A9D4LA48_DREPO</name>
<accession>A0A9D4LA48</accession>
<sequence length="73" mass="8591">MLGRFLKSQHHHGLDHEIDLDLYEWGRRKSRPLPNCYPMRPILLRSFISRTFLLTSLSSPYKKSVHGKDGEAR</sequence>
<proteinExistence type="predicted"/>
<reference evidence="1" key="2">
    <citation type="submission" date="2020-11" db="EMBL/GenBank/DDBJ databases">
        <authorList>
            <person name="McCartney M.A."/>
            <person name="Auch B."/>
            <person name="Kono T."/>
            <person name="Mallez S."/>
            <person name="Becker A."/>
            <person name="Gohl D.M."/>
            <person name="Silverstein K.A.T."/>
            <person name="Koren S."/>
            <person name="Bechman K.B."/>
            <person name="Herman A."/>
            <person name="Abrahante J.E."/>
            <person name="Garbe J."/>
        </authorList>
    </citation>
    <scope>NUCLEOTIDE SEQUENCE</scope>
    <source>
        <strain evidence="1">Duluth1</strain>
        <tissue evidence="1">Whole animal</tissue>
    </source>
</reference>
<evidence type="ECO:0000313" key="1">
    <source>
        <dbReference type="EMBL" id="KAH3853332.1"/>
    </source>
</evidence>
<reference evidence="1" key="1">
    <citation type="journal article" date="2019" name="bioRxiv">
        <title>The Genome of the Zebra Mussel, Dreissena polymorpha: A Resource for Invasive Species Research.</title>
        <authorList>
            <person name="McCartney M.A."/>
            <person name="Auch B."/>
            <person name="Kono T."/>
            <person name="Mallez S."/>
            <person name="Zhang Y."/>
            <person name="Obille A."/>
            <person name="Becker A."/>
            <person name="Abrahante J.E."/>
            <person name="Garbe J."/>
            <person name="Badalamenti J.P."/>
            <person name="Herman A."/>
            <person name="Mangelson H."/>
            <person name="Liachko I."/>
            <person name="Sullivan S."/>
            <person name="Sone E.D."/>
            <person name="Koren S."/>
            <person name="Silverstein K.A.T."/>
            <person name="Beckman K.B."/>
            <person name="Gohl D.M."/>
        </authorList>
    </citation>
    <scope>NUCLEOTIDE SEQUENCE</scope>
    <source>
        <strain evidence="1">Duluth1</strain>
        <tissue evidence="1">Whole animal</tissue>
    </source>
</reference>
<protein>
    <submittedName>
        <fullName evidence="1">Uncharacterized protein</fullName>
    </submittedName>
</protein>
<dbReference type="EMBL" id="JAIWYP010000003">
    <property type="protein sequence ID" value="KAH3853332.1"/>
    <property type="molecule type" value="Genomic_DNA"/>
</dbReference>
<evidence type="ECO:0000313" key="2">
    <source>
        <dbReference type="Proteomes" id="UP000828390"/>
    </source>
</evidence>
<dbReference type="Proteomes" id="UP000828390">
    <property type="component" value="Unassembled WGS sequence"/>
</dbReference>
<keyword evidence="2" id="KW-1185">Reference proteome</keyword>